<dbReference type="Proteomes" id="UP000885706">
    <property type="component" value="Unassembled WGS sequence"/>
</dbReference>
<feature type="non-terminal residue" evidence="7">
    <location>
        <position position="651"/>
    </location>
</feature>
<dbReference type="EC" id="2.1.1.72" evidence="1"/>
<evidence type="ECO:0000256" key="3">
    <source>
        <dbReference type="ARBA" id="ARBA00022679"/>
    </source>
</evidence>
<dbReference type="InterPro" id="IPR002052">
    <property type="entry name" value="DNA_methylase_N6_adenine_CS"/>
</dbReference>
<dbReference type="InterPro" id="IPR050953">
    <property type="entry name" value="N4_N6_ade-DNA_methylase"/>
</dbReference>
<gene>
    <name evidence="7" type="ORF">ENF30_00645</name>
</gene>
<dbReference type="Gene3D" id="3.40.50.150">
    <property type="entry name" value="Vaccinia Virus protein VP39"/>
    <property type="match status" value="1"/>
</dbReference>
<dbReference type="GO" id="GO:0003676">
    <property type="term" value="F:nucleic acid binding"/>
    <property type="evidence" value="ECO:0007669"/>
    <property type="project" value="InterPro"/>
</dbReference>
<dbReference type="PROSITE" id="PS00092">
    <property type="entry name" value="N6_MTASE"/>
    <property type="match status" value="1"/>
</dbReference>
<dbReference type="EMBL" id="DQWQ01000032">
    <property type="protein sequence ID" value="HDD35287.1"/>
    <property type="molecule type" value="Genomic_DNA"/>
</dbReference>
<evidence type="ECO:0000256" key="4">
    <source>
        <dbReference type="ARBA" id="ARBA00022691"/>
    </source>
</evidence>
<evidence type="ECO:0000256" key="5">
    <source>
        <dbReference type="ARBA" id="ARBA00047942"/>
    </source>
</evidence>
<dbReference type="GO" id="GO:0032259">
    <property type="term" value="P:methylation"/>
    <property type="evidence" value="ECO:0007669"/>
    <property type="project" value="UniProtKB-KW"/>
</dbReference>
<protein>
    <recommendedName>
        <fullName evidence="1">site-specific DNA-methyltransferase (adenine-specific)</fullName>
        <ecNumber evidence="1">2.1.1.72</ecNumber>
    </recommendedName>
</protein>
<reference evidence="7" key="1">
    <citation type="journal article" date="2020" name="mSystems">
        <title>Genome- and Community-Level Interaction Insights into Carbon Utilization and Element Cycling Functions of Hydrothermarchaeota in Hydrothermal Sediment.</title>
        <authorList>
            <person name="Zhou Z."/>
            <person name="Liu Y."/>
            <person name="Xu W."/>
            <person name="Pan J."/>
            <person name="Luo Z.H."/>
            <person name="Li M."/>
        </authorList>
    </citation>
    <scope>NUCLEOTIDE SEQUENCE [LARGE SCALE GENOMIC DNA]</scope>
    <source>
        <strain evidence="7">HyVt-113</strain>
    </source>
</reference>
<feature type="domain" description="Type II methyltransferase M.TaqI-like" evidence="6">
    <location>
        <begin position="422"/>
        <end position="603"/>
    </location>
</feature>
<evidence type="ECO:0000259" key="6">
    <source>
        <dbReference type="Pfam" id="PF07669"/>
    </source>
</evidence>
<sequence>MKNRKKSKIKGKSTKLPTPFEITVHKTERTAASILMHWMRQIIEEENLNLGMPDVETIGADEKMPDIVIYESRKSQKVLCVIEAKPPYYDVFDEKGLKEPARQKATKRKAKYFATTNFKKLIWFSTERVNALRPEEEQIIDKYFLSEIEDLDSIEEIKYSESIKRGLKAFLTKLYTVHTGKEPEPKQPIDEFLILRLQEKIRILSTYYKRIIEDECHKDTTFANKLKNWFLEQGWSFAWQKEDFDKAARQTAYLLINKILFYNLLQAKRPHELDPLEIPQGLTKGSILQSTLQAYFNEVLKIDYETIYTTDFIDIIAFPEAKEVVEEIKELVRLLKRYDFSKIGYDIIGRIFERLIPQEERHNLGQYFTNPDVVDLILKFCLTHEDDKVLDPSCGAGTFLVRAYQHKKLMNQYKRHEEILDTIWGIDIAKFPAHLATINLAINDLGVDKNYPNILHQDFFSLLAGEKGFDPENWRKVRAKTLGIEEREVIHPRWFDVIVGNPPYTRQEEIGEISPEDSQYKENLIKKALLDIRGKKIAKIGKRAGIYTYFFVHGTKFLKDGGHFGFIVSNAWLDVDYGKGLQEFFLKNYKIIAIIESKVERWFEEADINTCIVILQKCKDEKERNENLVRFVYLKKPLRYFIPPAQDMWEK</sequence>
<accession>A0A7V0NE88</accession>
<evidence type="ECO:0000256" key="2">
    <source>
        <dbReference type="ARBA" id="ARBA00022603"/>
    </source>
</evidence>
<comment type="caution">
    <text evidence="7">The sequence shown here is derived from an EMBL/GenBank/DDBJ whole genome shotgun (WGS) entry which is preliminary data.</text>
</comment>
<dbReference type="AlphaFoldDB" id="A0A7V0NE88"/>
<keyword evidence="4" id="KW-0949">S-adenosyl-L-methionine</keyword>
<dbReference type="PANTHER" id="PTHR33841">
    <property type="entry name" value="DNA METHYLTRANSFERASE YEEA-RELATED"/>
    <property type="match status" value="1"/>
</dbReference>
<dbReference type="InterPro" id="IPR029063">
    <property type="entry name" value="SAM-dependent_MTases_sf"/>
</dbReference>
<dbReference type="GO" id="GO:0009007">
    <property type="term" value="F:site-specific DNA-methyltransferase (adenine-specific) activity"/>
    <property type="evidence" value="ECO:0007669"/>
    <property type="project" value="UniProtKB-EC"/>
</dbReference>
<comment type="catalytic activity">
    <reaction evidence="5">
        <text>a 2'-deoxyadenosine in DNA + S-adenosyl-L-methionine = an N(6)-methyl-2'-deoxyadenosine in DNA + S-adenosyl-L-homocysteine + H(+)</text>
        <dbReference type="Rhea" id="RHEA:15197"/>
        <dbReference type="Rhea" id="RHEA-COMP:12418"/>
        <dbReference type="Rhea" id="RHEA-COMP:12419"/>
        <dbReference type="ChEBI" id="CHEBI:15378"/>
        <dbReference type="ChEBI" id="CHEBI:57856"/>
        <dbReference type="ChEBI" id="CHEBI:59789"/>
        <dbReference type="ChEBI" id="CHEBI:90615"/>
        <dbReference type="ChEBI" id="CHEBI:90616"/>
        <dbReference type="EC" id="2.1.1.72"/>
    </reaction>
</comment>
<evidence type="ECO:0000256" key="1">
    <source>
        <dbReference type="ARBA" id="ARBA00011900"/>
    </source>
</evidence>
<dbReference type="InterPro" id="IPR011639">
    <property type="entry name" value="MethylTrfase_TaqI-like_dom"/>
</dbReference>
<keyword evidence="3" id="KW-0808">Transferase</keyword>
<dbReference type="PANTHER" id="PTHR33841:SF1">
    <property type="entry name" value="DNA METHYLTRANSFERASE A"/>
    <property type="match status" value="1"/>
</dbReference>
<keyword evidence="2 7" id="KW-0489">Methyltransferase</keyword>
<dbReference type="SUPFAM" id="SSF53335">
    <property type="entry name" value="S-adenosyl-L-methionine-dependent methyltransferases"/>
    <property type="match status" value="1"/>
</dbReference>
<organism evidence="7">
    <name type="scientific">Desulfofervidus auxilii</name>
    <dbReference type="NCBI Taxonomy" id="1621989"/>
    <lineage>
        <taxon>Bacteria</taxon>
        <taxon>Pseudomonadati</taxon>
        <taxon>Thermodesulfobacteriota</taxon>
        <taxon>Candidatus Desulfofervidia</taxon>
        <taxon>Candidatus Desulfofervidales</taxon>
        <taxon>Candidatus Desulfofervidaceae</taxon>
        <taxon>Candidatus Desulfofervidus</taxon>
    </lineage>
</organism>
<dbReference type="GO" id="GO:0006304">
    <property type="term" value="P:DNA modification"/>
    <property type="evidence" value="ECO:0007669"/>
    <property type="project" value="InterPro"/>
</dbReference>
<dbReference type="PRINTS" id="PR00507">
    <property type="entry name" value="N12N6MTFRASE"/>
</dbReference>
<evidence type="ECO:0000313" key="7">
    <source>
        <dbReference type="EMBL" id="HDD35287.1"/>
    </source>
</evidence>
<dbReference type="Pfam" id="PF07669">
    <property type="entry name" value="Eco57I"/>
    <property type="match status" value="1"/>
</dbReference>
<proteinExistence type="predicted"/>
<name>A0A7V0NE88_DESA2</name>